<dbReference type="AlphaFoldDB" id="A0A8D8CUN7"/>
<sequence length="114" mass="13473">MTAKHDFSKFIKLQFPAKNQNLKPHRVLFHAPLSFFFLLYVVFKPIVQNITLVEFLLFFSSRKTLPEHFASPSSSFRCRYINTQNTHIWIFFFSFCSFCERCDNTVVATADCFI</sequence>
<proteinExistence type="predicted"/>
<evidence type="ECO:0000256" key="1">
    <source>
        <dbReference type="SAM" id="Phobius"/>
    </source>
</evidence>
<keyword evidence="1" id="KW-1133">Transmembrane helix</keyword>
<reference evidence="2" key="1">
    <citation type="submission" date="2021-05" db="EMBL/GenBank/DDBJ databases">
        <authorList>
            <person name="Alioto T."/>
            <person name="Alioto T."/>
            <person name="Gomez Garrido J."/>
        </authorList>
    </citation>
    <scope>NUCLEOTIDE SEQUENCE</scope>
</reference>
<keyword evidence="1" id="KW-0812">Transmembrane</keyword>
<dbReference type="EMBL" id="HBUE01132803">
    <property type="protein sequence ID" value="CAG6497297.1"/>
    <property type="molecule type" value="Transcribed_RNA"/>
</dbReference>
<name>A0A8D8CUN7_CULPI</name>
<feature type="transmembrane region" description="Helical" evidence="1">
    <location>
        <begin position="35"/>
        <end position="59"/>
    </location>
</feature>
<organism evidence="2">
    <name type="scientific">Culex pipiens</name>
    <name type="common">House mosquito</name>
    <dbReference type="NCBI Taxonomy" id="7175"/>
    <lineage>
        <taxon>Eukaryota</taxon>
        <taxon>Metazoa</taxon>
        <taxon>Ecdysozoa</taxon>
        <taxon>Arthropoda</taxon>
        <taxon>Hexapoda</taxon>
        <taxon>Insecta</taxon>
        <taxon>Pterygota</taxon>
        <taxon>Neoptera</taxon>
        <taxon>Endopterygota</taxon>
        <taxon>Diptera</taxon>
        <taxon>Nematocera</taxon>
        <taxon>Culicoidea</taxon>
        <taxon>Culicidae</taxon>
        <taxon>Culicinae</taxon>
        <taxon>Culicini</taxon>
        <taxon>Culex</taxon>
        <taxon>Culex</taxon>
    </lineage>
</organism>
<accession>A0A8D8CUN7</accession>
<dbReference type="EMBL" id="HBUE01132796">
    <property type="protein sequence ID" value="CAG6497288.1"/>
    <property type="molecule type" value="Transcribed_RNA"/>
</dbReference>
<dbReference type="EMBL" id="HBUE01132804">
    <property type="protein sequence ID" value="CAG6497298.1"/>
    <property type="molecule type" value="Transcribed_RNA"/>
</dbReference>
<dbReference type="EMBL" id="HBUE01132794">
    <property type="protein sequence ID" value="CAG6497286.1"/>
    <property type="molecule type" value="Transcribed_RNA"/>
</dbReference>
<dbReference type="EMBL" id="HBUE01132797">
    <property type="protein sequence ID" value="CAG6497289.1"/>
    <property type="molecule type" value="Transcribed_RNA"/>
</dbReference>
<evidence type="ECO:0000313" key="2">
    <source>
        <dbReference type="EMBL" id="CAG6497286.1"/>
    </source>
</evidence>
<dbReference type="EMBL" id="HBUE01132800">
    <property type="protein sequence ID" value="CAG6497294.1"/>
    <property type="molecule type" value="Transcribed_RNA"/>
</dbReference>
<keyword evidence="1" id="KW-0472">Membrane</keyword>
<protein>
    <submittedName>
        <fullName evidence="2">(northern house mosquito) hypothetical protein</fullName>
    </submittedName>
</protein>